<dbReference type="EMBL" id="JBHTBY010000001">
    <property type="protein sequence ID" value="MFC7319873.1"/>
    <property type="molecule type" value="Genomic_DNA"/>
</dbReference>
<gene>
    <name evidence="2" type="ORF">ACFQMN_03105</name>
</gene>
<dbReference type="PANTHER" id="PTHR41324:SF1">
    <property type="entry name" value="DUF2232 DOMAIN-CONTAINING PROTEIN"/>
    <property type="match status" value="1"/>
</dbReference>
<feature type="transmembrane region" description="Helical" evidence="1">
    <location>
        <begin position="239"/>
        <end position="266"/>
    </location>
</feature>
<evidence type="ECO:0000313" key="3">
    <source>
        <dbReference type="Proteomes" id="UP001596494"/>
    </source>
</evidence>
<reference evidence="3" key="1">
    <citation type="journal article" date="2019" name="Int. J. Syst. Evol. Microbiol.">
        <title>The Global Catalogue of Microorganisms (GCM) 10K type strain sequencing project: providing services to taxonomists for standard genome sequencing and annotation.</title>
        <authorList>
            <consortium name="The Broad Institute Genomics Platform"/>
            <consortium name="The Broad Institute Genome Sequencing Center for Infectious Disease"/>
            <person name="Wu L."/>
            <person name="Ma J."/>
        </authorList>
    </citation>
    <scope>NUCLEOTIDE SEQUENCE [LARGE SCALE GENOMIC DNA]</scope>
    <source>
        <strain evidence="3">CCUG 73951</strain>
    </source>
</reference>
<keyword evidence="1" id="KW-0812">Transmembrane</keyword>
<keyword evidence="1" id="KW-1133">Transmembrane helix</keyword>
<accession>A0ABW2JZM8</accession>
<feature type="transmembrane region" description="Helical" evidence="1">
    <location>
        <begin position="173"/>
        <end position="192"/>
    </location>
</feature>
<comment type="caution">
    <text evidence="2">The sequence shown here is derived from an EMBL/GenBank/DDBJ whole genome shotgun (WGS) entry which is preliminary data.</text>
</comment>
<feature type="transmembrane region" description="Helical" evidence="1">
    <location>
        <begin position="213"/>
        <end position="233"/>
    </location>
</feature>
<organism evidence="2 3">
    <name type="scientific">Halobacillus campisalis</name>
    <dbReference type="NCBI Taxonomy" id="435909"/>
    <lineage>
        <taxon>Bacteria</taxon>
        <taxon>Bacillati</taxon>
        <taxon>Bacillota</taxon>
        <taxon>Bacilli</taxon>
        <taxon>Bacillales</taxon>
        <taxon>Bacillaceae</taxon>
        <taxon>Halobacillus</taxon>
    </lineage>
</organism>
<feature type="transmembrane region" description="Helical" evidence="1">
    <location>
        <begin position="12"/>
        <end position="45"/>
    </location>
</feature>
<dbReference type="Pfam" id="PF09991">
    <property type="entry name" value="DUF2232"/>
    <property type="match status" value="1"/>
</dbReference>
<feature type="transmembrane region" description="Helical" evidence="1">
    <location>
        <begin position="57"/>
        <end position="90"/>
    </location>
</feature>
<dbReference type="InterPro" id="IPR018710">
    <property type="entry name" value="DUF2232"/>
</dbReference>
<feature type="transmembrane region" description="Helical" evidence="1">
    <location>
        <begin position="278"/>
        <end position="301"/>
    </location>
</feature>
<keyword evidence="1" id="KW-0472">Membrane</keyword>
<dbReference type="Proteomes" id="UP001596494">
    <property type="component" value="Unassembled WGS sequence"/>
</dbReference>
<dbReference type="RefSeq" id="WP_289215642.1">
    <property type="nucleotide sequence ID" value="NZ_JAPVRC010000003.1"/>
</dbReference>
<protein>
    <submittedName>
        <fullName evidence="2">YybS family protein</fullName>
    </submittedName>
</protein>
<dbReference type="Gene3D" id="1.10.1760.20">
    <property type="match status" value="1"/>
</dbReference>
<proteinExistence type="predicted"/>
<sequence>MNDTRKITEGALMTGAYLLLLLIILFTPGFIGSFFLFVLPIPFIFYSYRHGWKPGILVFTGSLIFTLLFATVFSLPITLLAGIGGLFAGGAMHKKRDPYETWAQGSIGFIIGIVSVYLITQLFMGLNWAEEIRNASQEAFSMTEGLLGSFGGGATSEEQLTSLEEQVQALPDYIPSILAMMGIVFAFISQWLSYKIINRVEGKKFYFTPFRNFNLPTSVLWYYFFAMIFTFVFAESDNIWYLAAINVYTLTGTFLVLQGFAFIFYYTHVKEKSKALPILAIAGSLLLPTILMYLVRILGIIDLGFSLRKRLETKK</sequence>
<keyword evidence="3" id="KW-1185">Reference proteome</keyword>
<name>A0ABW2JZM8_9BACI</name>
<feature type="transmembrane region" description="Helical" evidence="1">
    <location>
        <begin position="102"/>
        <end position="124"/>
    </location>
</feature>
<evidence type="ECO:0000313" key="2">
    <source>
        <dbReference type="EMBL" id="MFC7319873.1"/>
    </source>
</evidence>
<evidence type="ECO:0000256" key="1">
    <source>
        <dbReference type="SAM" id="Phobius"/>
    </source>
</evidence>
<dbReference type="PANTHER" id="PTHR41324">
    <property type="entry name" value="MEMBRANE PROTEIN-RELATED"/>
    <property type="match status" value="1"/>
</dbReference>